<proteinExistence type="predicted"/>
<accession>A0ABQ9Y019</accession>
<feature type="region of interest" description="Disordered" evidence="1">
    <location>
        <begin position="774"/>
        <end position="805"/>
    </location>
</feature>
<feature type="compositionally biased region" description="Low complexity" evidence="1">
    <location>
        <begin position="97"/>
        <end position="107"/>
    </location>
</feature>
<feature type="compositionally biased region" description="Basic and acidic residues" evidence="1">
    <location>
        <begin position="706"/>
        <end position="718"/>
    </location>
</feature>
<dbReference type="Proteomes" id="UP001281761">
    <property type="component" value="Unassembled WGS sequence"/>
</dbReference>
<keyword evidence="3" id="KW-1185">Reference proteome</keyword>
<sequence>MINTFYDFLADLLDSDSEKPRNEVKPTILTLQTNNTLIASTLRRQNRGDQFLKVVIPAILPILSLPQTVPPRLSTNHTPAAPPKILPDPTSHRPLKPLSGPASSSTTPPSPPQLPLFLPPLPTEGPLLFEANTPSSMMVSLPPSLPSSIPPPLRSSSSSFPPPLPPFTGNVDEDQSFGLPYNNNRNMGISGSDAAMIGLIDELTRKNTYINIARTHTNPYAVSPSFIPPEVQKAHPAPFVPPTIHIASSRSPNPTSSLSRQHLKKRYTIREKPNVVIRHYLPENNKNPSQLRSSRLISAAVDGIQQDLSNQSSRHSPSPPAYPTIPYALPPSIAVPKHLPHGPIMAGENLPPFQRIMAVYVNSNLGAWYVGGRKPPSSPTEYLGGSVGSDADKHSLPTVSFYSPSVSGRPYASDAEWPSIARGSDIVETIIPSTLSTTSQPALPPPPQPIRLNPTPPSTNPTTPHYSPTPLPQTLPPPIPHSNTFQQSTHTPTTFTQTQFTPPQFKSPTQYTQTQFPQNQFTSTHLPSHPPPHQFASQSAPRPFTPNTPVPTQFTPGHFAIAADSPPLTPFVTPRYLPSAIPQNHEPFNRPPIERLPKPPMPHTSVNSQIPIPPPHRQHLPPPRTDSDPWTNTPTPEYGNRTNPAVPLNPQQSLDFWNGRQGFERQPSRDAFPPQISRDFRDQVDSPSNRNVQDQRTSRDRRHSRDRRDSHNRYDSPARSRRGDRRRRSYNRYSSSPSPPPTTSSGWDCVKADTAISITEDDLVDPNTYYLDSNGNRIPIRQQAQPKKAQQQGWGTSGLPPDDTSRTDAGHIHALPPDLLRLRTLILLALVTGAKLITILLEGGHTHSSQRRAVTFMGRRQTSFSPGFFTCWV</sequence>
<dbReference type="EMBL" id="JARBJD010000049">
    <property type="protein sequence ID" value="KAK2957076.1"/>
    <property type="molecule type" value="Genomic_DNA"/>
</dbReference>
<feature type="compositionally biased region" description="Polar residues" evidence="1">
    <location>
        <begin position="628"/>
        <end position="655"/>
    </location>
</feature>
<feature type="compositionally biased region" description="Pro residues" evidence="1">
    <location>
        <begin position="611"/>
        <end position="624"/>
    </location>
</feature>
<evidence type="ECO:0000256" key="1">
    <source>
        <dbReference type="SAM" id="MobiDB-lite"/>
    </source>
</evidence>
<feature type="region of interest" description="Disordered" evidence="1">
    <location>
        <begin position="68"/>
        <end position="115"/>
    </location>
</feature>
<feature type="compositionally biased region" description="Polar residues" evidence="1">
    <location>
        <begin position="511"/>
        <end position="521"/>
    </location>
</feature>
<name>A0ABQ9Y019_9EUKA</name>
<feature type="compositionally biased region" description="Low complexity" evidence="1">
    <location>
        <begin position="782"/>
        <end position="792"/>
    </location>
</feature>
<gene>
    <name evidence="2" type="ORF">BLNAU_7906</name>
</gene>
<evidence type="ECO:0000313" key="3">
    <source>
        <dbReference type="Proteomes" id="UP001281761"/>
    </source>
</evidence>
<reference evidence="2 3" key="1">
    <citation type="journal article" date="2022" name="bioRxiv">
        <title>Genomics of Preaxostyla Flagellates Illuminates Evolutionary Transitions and the Path Towards Mitochondrial Loss.</title>
        <authorList>
            <person name="Novak L.V.F."/>
            <person name="Treitli S.C."/>
            <person name="Pyrih J."/>
            <person name="Halakuc P."/>
            <person name="Pipaliya S.V."/>
            <person name="Vacek V."/>
            <person name="Brzon O."/>
            <person name="Soukal P."/>
            <person name="Eme L."/>
            <person name="Dacks J.B."/>
            <person name="Karnkowska A."/>
            <person name="Elias M."/>
            <person name="Hampl V."/>
        </authorList>
    </citation>
    <scope>NUCLEOTIDE SEQUENCE [LARGE SCALE GENOMIC DNA]</scope>
    <source>
        <strain evidence="2">NAU3</strain>
        <tissue evidence="2">Gut</tissue>
    </source>
</reference>
<feature type="compositionally biased region" description="Pro residues" evidence="1">
    <location>
        <begin position="442"/>
        <end position="459"/>
    </location>
</feature>
<organism evidence="2 3">
    <name type="scientific">Blattamonas nauphoetae</name>
    <dbReference type="NCBI Taxonomy" id="2049346"/>
    <lineage>
        <taxon>Eukaryota</taxon>
        <taxon>Metamonada</taxon>
        <taxon>Preaxostyla</taxon>
        <taxon>Oxymonadida</taxon>
        <taxon>Blattamonas</taxon>
    </lineage>
</organism>
<comment type="caution">
    <text evidence="2">The sequence shown here is derived from an EMBL/GenBank/DDBJ whole genome shotgun (WGS) entry which is preliminary data.</text>
</comment>
<protein>
    <submittedName>
        <fullName evidence="2">Uncharacterized protein</fullName>
    </submittedName>
</protein>
<feature type="region of interest" description="Disordered" evidence="1">
    <location>
        <begin position="435"/>
        <end position="748"/>
    </location>
</feature>
<feature type="compositionally biased region" description="Basic residues" evidence="1">
    <location>
        <begin position="719"/>
        <end position="730"/>
    </location>
</feature>
<evidence type="ECO:0000313" key="2">
    <source>
        <dbReference type="EMBL" id="KAK2957076.1"/>
    </source>
</evidence>
<feature type="compositionally biased region" description="Polar residues" evidence="1">
    <location>
        <begin position="685"/>
        <end position="695"/>
    </location>
</feature>
<feature type="compositionally biased region" description="Pro residues" evidence="1">
    <location>
        <begin position="467"/>
        <end position="480"/>
    </location>
</feature>
<feature type="compositionally biased region" description="Low complexity" evidence="1">
    <location>
        <begin position="484"/>
        <end position="510"/>
    </location>
</feature>